<proteinExistence type="predicted"/>
<feature type="signal peptide" evidence="1">
    <location>
        <begin position="1"/>
        <end position="19"/>
    </location>
</feature>
<organism evidence="2 3">
    <name type="scientific">Azotobacter chroococcum NCIMB 8003</name>
    <dbReference type="NCBI Taxonomy" id="1328314"/>
    <lineage>
        <taxon>Bacteria</taxon>
        <taxon>Pseudomonadati</taxon>
        <taxon>Pseudomonadota</taxon>
        <taxon>Gammaproteobacteria</taxon>
        <taxon>Pseudomonadales</taxon>
        <taxon>Pseudomonadaceae</taxon>
        <taxon>Azotobacter</taxon>
    </lineage>
</organism>
<gene>
    <name evidence="2" type="ORF">Achr_5970</name>
</gene>
<dbReference type="HOGENOM" id="CLU_112450_1_0_6"/>
<dbReference type="EMBL" id="CP010415">
    <property type="protein sequence ID" value="AJE20096.1"/>
    <property type="molecule type" value="Genomic_DNA"/>
</dbReference>
<evidence type="ECO:0000313" key="3">
    <source>
        <dbReference type="Proteomes" id="UP000068210"/>
    </source>
</evidence>
<accession>A0A0C4WJP3</accession>
<evidence type="ECO:0000256" key="1">
    <source>
        <dbReference type="SAM" id="SignalP"/>
    </source>
</evidence>
<name>A0A0C4WJP3_9GAMM</name>
<protein>
    <submittedName>
        <fullName evidence="2">Transcriptional regulator</fullName>
    </submittedName>
</protein>
<keyword evidence="1" id="KW-0732">Signal</keyword>
<evidence type="ECO:0000313" key="2">
    <source>
        <dbReference type="EMBL" id="AJE20096.1"/>
    </source>
</evidence>
<dbReference type="Proteomes" id="UP000068210">
    <property type="component" value="Chromosome"/>
</dbReference>
<reference evidence="2 3" key="1">
    <citation type="journal article" date="2015" name="PLoS ONE">
        <title>Azotobacter Genomes: The Genome of Azotobacter chroococcum NCIMB 8003 (ATCC 4412).</title>
        <authorList>
            <person name="Robson R.L."/>
            <person name="Jones R."/>
            <person name="Robson R.M."/>
            <person name="Schwartz A."/>
            <person name="Richardson T.H."/>
        </authorList>
    </citation>
    <scope>NUCLEOTIDE SEQUENCE [LARGE SCALE GENOMIC DNA]</scope>
    <source>
        <strain evidence="2 3">NCIMB 8003</strain>
    </source>
</reference>
<dbReference type="GeneID" id="61929644"/>
<dbReference type="AlphaFoldDB" id="A0A0C4WJP3"/>
<dbReference type="STRING" id="1328314.Achr_5970"/>
<keyword evidence="3" id="KW-1185">Reference proteome</keyword>
<sequence length="166" mass="18717">MFKHSPLVLLAFASLPLFAAEGDAPSTKQVMQENKSVIQNRIADIDYKRKQIVEANMALTAQEGEAFWPVYNSYRTEADKLSKDAIALLLDYARAYGEGSVSDESAGKLQERLLELRENQLELKEKYAKRIAKEVSPKRSLRFLQIEEQLDAISLLANTSDIPLVE</sequence>
<feature type="chain" id="PRO_5002173190" evidence="1">
    <location>
        <begin position="20"/>
        <end position="166"/>
    </location>
</feature>
<dbReference type="KEGG" id="acx:Achr_5970"/>
<dbReference type="RefSeq" id="WP_039801731.1">
    <property type="nucleotide sequence ID" value="NZ_CP010415.1"/>
</dbReference>